<comment type="caution">
    <text evidence="2">The sequence shown here is derived from an EMBL/GenBank/DDBJ whole genome shotgun (WGS) entry which is preliminary data.</text>
</comment>
<name>A0A3M8CKI7_9BACL</name>
<dbReference type="PANTHER" id="PTHR42957">
    <property type="entry name" value="HELICASE MJ1565-RELATED"/>
    <property type="match status" value="1"/>
</dbReference>
<dbReference type="RefSeq" id="WP_122907768.1">
    <property type="nucleotide sequence ID" value="NZ_CBCSBE010000002.1"/>
</dbReference>
<dbReference type="InterPro" id="IPR027417">
    <property type="entry name" value="P-loop_NTPase"/>
</dbReference>
<gene>
    <name evidence="2" type="ORF">EDM52_04200</name>
</gene>
<organism evidence="2 3">
    <name type="scientific">Brevibacillus invocatus</name>
    <dbReference type="NCBI Taxonomy" id="173959"/>
    <lineage>
        <taxon>Bacteria</taxon>
        <taxon>Bacillati</taxon>
        <taxon>Bacillota</taxon>
        <taxon>Bacilli</taxon>
        <taxon>Bacillales</taxon>
        <taxon>Paenibacillaceae</taxon>
        <taxon>Brevibacillus</taxon>
    </lineage>
</organism>
<evidence type="ECO:0000313" key="2">
    <source>
        <dbReference type="EMBL" id="RNB76123.1"/>
    </source>
</evidence>
<dbReference type="GO" id="GO:0005524">
    <property type="term" value="F:ATP binding"/>
    <property type="evidence" value="ECO:0007669"/>
    <property type="project" value="UniProtKB-KW"/>
</dbReference>
<dbReference type="AlphaFoldDB" id="A0A3M8CKI7"/>
<reference evidence="2 3" key="1">
    <citation type="submission" date="2018-10" db="EMBL/GenBank/DDBJ databases">
        <title>Phylogenomics of Brevibacillus.</title>
        <authorList>
            <person name="Dunlap C."/>
        </authorList>
    </citation>
    <scope>NUCLEOTIDE SEQUENCE [LARGE SCALE GENOMIC DNA]</scope>
    <source>
        <strain evidence="2 3">JCM 12215</strain>
    </source>
</reference>
<dbReference type="SUPFAM" id="SSF52540">
    <property type="entry name" value="P-loop containing nucleoside triphosphate hydrolases"/>
    <property type="match status" value="1"/>
</dbReference>
<proteinExistence type="predicted"/>
<dbReference type="InterPro" id="IPR002789">
    <property type="entry name" value="HerA_central"/>
</dbReference>
<dbReference type="EMBL" id="RHHR01000008">
    <property type="protein sequence ID" value="RNB76123.1"/>
    <property type="molecule type" value="Genomic_DNA"/>
</dbReference>
<accession>A0A3M8CKI7</accession>
<keyword evidence="3" id="KW-1185">Reference proteome</keyword>
<protein>
    <submittedName>
        <fullName evidence="2">ATP-binding protein</fullName>
    </submittedName>
</protein>
<feature type="domain" description="Helicase HerA central" evidence="1">
    <location>
        <begin position="312"/>
        <end position="391"/>
    </location>
</feature>
<dbReference type="Pfam" id="PF01935">
    <property type="entry name" value="DUF87"/>
    <property type="match status" value="1"/>
</dbReference>
<dbReference type="Gene3D" id="3.40.50.300">
    <property type="entry name" value="P-loop containing nucleotide triphosphate hydrolases"/>
    <property type="match status" value="2"/>
</dbReference>
<keyword evidence="2" id="KW-0547">Nucleotide-binding</keyword>
<evidence type="ECO:0000259" key="1">
    <source>
        <dbReference type="Pfam" id="PF01935"/>
    </source>
</evidence>
<sequence length="929" mass="105382">MPFYQLTELDRTSEHDSYYFYQGKDEIQIQLNFGFSIAKEIVEFIAHHSQASEPLSLYIVYQKEKLTYMLGTADSELREKLNKHFSSCVWEKLPRDLDTAFAAEKVTLSGSVSPLVLQDRKENLLDELVKMIPREDFLIQVKFHLKQESVFKEQLRLLHDHIAKLSQKSMTQVGEQGHLGENLMKMIAGGENTSYQLKDVTAQQQLEVLENHLYVLSTQGTVFKQVDYHIYAGDGIASLIAKKMESFARRSGSLSMYQLRKQASSSLEYVNYAAANCIAPIIALPTSGVPGIKLNRRVEFDVDLQEPQYPAIELGTLVKHHATRIPVQIALKDLTKHVFVSGVTGSGKTSTIKSLLMKAVEAKKPFLVLEPAKTEYKYLENQVPNLRRYTLGIEGANGFRINPFAFPEHIHIQTHLDHLKSVFVAAFPMYGPMPYILETAFYHIYQRTGWDFISGTNLFAEQLERQALFPTMEDLHQAIDQAIEAVGYSADLTSDIRGALKVRIGSLLSGAKGSILNTQEGHSISELLQTPTVMELEYIGDDQEKVFLMGLLLVSIYEHYSSEGKHSGTLQHLLVIEEAHRLLENAQRSSNQEIGDLRGKAVETFNHMLSEIRTYGQGMIIADQIPTKLSPDIIKNTNLKIIHRLFAKDDRQLVGDAIGLDDEQIQEIIRLKQGEAVIFHGQIDRPMKVHVQVDAELLAENQADPKRPERAPFDLARFVLQQERFRSDSKRLIGTYLLFPEAECAINEKLSQLVSRITGQQFDQGTIQGLWSSLVQRFLQDTSLAEWISYVYLVEIKTTIQQGEAPLEVLRDALTRFLPAASVPYSMERYADLATPYAWMKTLFPTGEALSELLEHPEELHQDNRRLQARVLKYSGIAAMVELSVLNSRQKSRLCHAIVLDECSDYPELLEKYFAIKPMQPWVTLGQHV</sequence>
<dbReference type="Proteomes" id="UP000282028">
    <property type="component" value="Unassembled WGS sequence"/>
</dbReference>
<dbReference type="PANTHER" id="PTHR42957:SF1">
    <property type="entry name" value="HELICASE MJ1565-RELATED"/>
    <property type="match status" value="1"/>
</dbReference>
<keyword evidence="2" id="KW-0067">ATP-binding</keyword>
<dbReference type="InterPro" id="IPR008571">
    <property type="entry name" value="HerA-like"/>
</dbReference>
<dbReference type="OrthoDB" id="9806951at2"/>
<evidence type="ECO:0000313" key="3">
    <source>
        <dbReference type="Proteomes" id="UP000282028"/>
    </source>
</evidence>